<name>A0A9D1FDY7_9FIRM</name>
<dbReference type="GO" id="GO:0008168">
    <property type="term" value="F:methyltransferase activity"/>
    <property type="evidence" value="ECO:0007669"/>
    <property type="project" value="UniProtKB-KW"/>
</dbReference>
<reference evidence="1" key="1">
    <citation type="submission" date="2020-10" db="EMBL/GenBank/DDBJ databases">
        <authorList>
            <person name="Gilroy R."/>
        </authorList>
    </citation>
    <scope>NUCLEOTIDE SEQUENCE</scope>
    <source>
        <strain evidence="1">ChiHjej10B9-9673</strain>
    </source>
</reference>
<organism evidence="1 2">
    <name type="scientific">Candidatus Scatomorpha merdipullorum</name>
    <dbReference type="NCBI Taxonomy" id="2840927"/>
    <lineage>
        <taxon>Bacteria</taxon>
        <taxon>Bacillati</taxon>
        <taxon>Bacillota</taxon>
        <taxon>Clostridia</taxon>
        <taxon>Eubacteriales</taxon>
        <taxon>Candidatus Scatomorpha</taxon>
    </lineage>
</organism>
<gene>
    <name evidence="1" type="ORF">IAC18_05685</name>
</gene>
<sequence>MKNLLTPRLALCARYAAGAAILCDVGTDHGYLPISLLAEGKIEYAIAADIRPGPLASARRHAGEAGLEGKMRFELADGLAFPGAERADTVVCAGMGGETVAGILKRAPWTKEGVRLILQPQSKLDELCEWLGANGYAIRSAALAAEGERLYAVLSVLGGAEGFRYAEDALAAAGERLLGRWLEGRIRRLDRALAGMERGADAAEGISAARRTLARLKAYEGGSI</sequence>
<reference evidence="1" key="2">
    <citation type="journal article" date="2021" name="PeerJ">
        <title>Extensive microbial diversity within the chicken gut microbiome revealed by metagenomics and culture.</title>
        <authorList>
            <person name="Gilroy R."/>
            <person name="Ravi A."/>
            <person name="Getino M."/>
            <person name="Pursley I."/>
            <person name="Horton D.L."/>
            <person name="Alikhan N.F."/>
            <person name="Baker D."/>
            <person name="Gharbi K."/>
            <person name="Hall N."/>
            <person name="Watson M."/>
            <person name="Adriaenssens E.M."/>
            <person name="Foster-Nyarko E."/>
            <person name="Jarju S."/>
            <person name="Secka A."/>
            <person name="Antonio M."/>
            <person name="Oren A."/>
            <person name="Chaudhuri R.R."/>
            <person name="La Ragione R."/>
            <person name="Hildebrand F."/>
            <person name="Pallen M.J."/>
        </authorList>
    </citation>
    <scope>NUCLEOTIDE SEQUENCE</scope>
    <source>
        <strain evidence="1">ChiHjej10B9-9673</strain>
    </source>
</reference>
<dbReference type="PANTHER" id="PTHR38451">
    <property type="entry name" value="TRNA (ADENINE(22)-N(1))-METHYLTRANSFERASE"/>
    <property type="match status" value="1"/>
</dbReference>
<accession>A0A9D1FDY7</accession>
<keyword evidence="1" id="KW-0808">Transferase</keyword>
<protein>
    <submittedName>
        <fullName evidence="1">SAM-dependent methyltransferase</fullName>
    </submittedName>
</protein>
<dbReference type="Proteomes" id="UP000824001">
    <property type="component" value="Unassembled WGS sequence"/>
</dbReference>
<evidence type="ECO:0000313" key="1">
    <source>
        <dbReference type="EMBL" id="HIS67039.1"/>
    </source>
</evidence>
<dbReference type="Pfam" id="PF12847">
    <property type="entry name" value="Methyltransf_18"/>
    <property type="match status" value="1"/>
</dbReference>
<dbReference type="EMBL" id="DVJK01000158">
    <property type="protein sequence ID" value="HIS67039.1"/>
    <property type="molecule type" value="Genomic_DNA"/>
</dbReference>
<dbReference type="GO" id="GO:0032259">
    <property type="term" value="P:methylation"/>
    <property type="evidence" value="ECO:0007669"/>
    <property type="project" value="UniProtKB-KW"/>
</dbReference>
<dbReference type="InterPro" id="IPR029063">
    <property type="entry name" value="SAM-dependent_MTases_sf"/>
</dbReference>
<dbReference type="PANTHER" id="PTHR38451:SF1">
    <property type="entry name" value="TRNA (ADENINE(22)-N(1))-METHYLTRANSFERASE"/>
    <property type="match status" value="1"/>
</dbReference>
<comment type="caution">
    <text evidence="1">The sequence shown here is derived from an EMBL/GenBank/DDBJ whole genome shotgun (WGS) entry which is preliminary data.</text>
</comment>
<dbReference type="AlphaFoldDB" id="A0A9D1FDY7"/>
<evidence type="ECO:0000313" key="2">
    <source>
        <dbReference type="Proteomes" id="UP000824001"/>
    </source>
</evidence>
<dbReference type="SUPFAM" id="SSF53335">
    <property type="entry name" value="S-adenosyl-L-methionine-dependent methyltransferases"/>
    <property type="match status" value="1"/>
</dbReference>
<proteinExistence type="predicted"/>
<keyword evidence="1" id="KW-0489">Methyltransferase</keyword>
<dbReference type="Gene3D" id="3.40.50.150">
    <property type="entry name" value="Vaccinia Virus protein VP39"/>
    <property type="match status" value="1"/>
</dbReference>